<dbReference type="EMBL" id="WBOT01000001">
    <property type="protein sequence ID" value="KAB2335927.1"/>
    <property type="molecule type" value="Genomic_DNA"/>
</dbReference>
<proteinExistence type="predicted"/>
<sequence length="75" mass="8746">MRWKVEEFISDSLREAEVWAHSLSNQLMVEGINGYQTPDEKIAFALAFYLASVPENMVHTDYDGQIYKVWYSVNL</sequence>
<dbReference type="OrthoDB" id="2353562at2"/>
<organism evidence="1 2">
    <name type="scientific">Bacillus mesophilum</name>
    <dbReference type="NCBI Taxonomy" id="1071718"/>
    <lineage>
        <taxon>Bacteria</taxon>
        <taxon>Bacillati</taxon>
        <taxon>Bacillota</taxon>
        <taxon>Bacilli</taxon>
        <taxon>Bacillales</taxon>
        <taxon>Bacillaceae</taxon>
        <taxon>Bacillus</taxon>
    </lineage>
</organism>
<dbReference type="Proteomes" id="UP000441354">
    <property type="component" value="Unassembled WGS sequence"/>
</dbReference>
<evidence type="ECO:0000313" key="1">
    <source>
        <dbReference type="EMBL" id="KAB2335927.1"/>
    </source>
</evidence>
<reference evidence="1 2" key="1">
    <citation type="journal article" date="2014" name="Arch. Microbiol.">
        <title>Bacillus mesophilum sp. nov., strain IITR-54T, a novel 4-chlorobiphenyl dechlorinating bacterium.</title>
        <authorList>
            <person name="Manickam N."/>
            <person name="Singh N.K."/>
            <person name="Bajaj A."/>
            <person name="Kumar R.M."/>
            <person name="Kaur G."/>
            <person name="Kaur N."/>
            <person name="Bala M."/>
            <person name="Kumar A."/>
            <person name="Mayilraj S."/>
        </authorList>
    </citation>
    <scope>NUCLEOTIDE SEQUENCE [LARGE SCALE GENOMIC DNA]</scope>
    <source>
        <strain evidence="1 2">IITR-54</strain>
    </source>
</reference>
<protein>
    <submittedName>
        <fullName evidence="1">Uncharacterized protein</fullName>
    </submittedName>
</protein>
<keyword evidence="2" id="KW-1185">Reference proteome</keyword>
<dbReference type="AlphaFoldDB" id="A0A7V7V1Z2"/>
<comment type="caution">
    <text evidence="1">The sequence shown here is derived from an EMBL/GenBank/DDBJ whole genome shotgun (WGS) entry which is preliminary data.</text>
</comment>
<name>A0A7V7V1Z2_9BACI</name>
<gene>
    <name evidence="1" type="ORF">F7732_03215</name>
</gene>
<evidence type="ECO:0000313" key="2">
    <source>
        <dbReference type="Proteomes" id="UP000441354"/>
    </source>
</evidence>
<accession>A0A7V7V1Z2</accession>